<evidence type="ECO:0000313" key="6">
    <source>
        <dbReference type="Proteomes" id="UP000799440"/>
    </source>
</evidence>
<dbReference type="AlphaFoldDB" id="A0A6A6VGT8"/>
<dbReference type="CDD" id="cd03444">
    <property type="entry name" value="Thioesterase_II_repeat1"/>
    <property type="match status" value="1"/>
</dbReference>
<dbReference type="GO" id="GO:0009062">
    <property type="term" value="P:fatty acid catabolic process"/>
    <property type="evidence" value="ECO:0007669"/>
    <property type="project" value="TreeGrafter"/>
</dbReference>
<dbReference type="InterPro" id="IPR042171">
    <property type="entry name" value="Acyl-CoA_hotdog"/>
</dbReference>
<organism evidence="5 6">
    <name type="scientific">Sporormia fimetaria CBS 119925</name>
    <dbReference type="NCBI Taxonomy" id="1340428"/>
    <lineage>
        <taxon>Eukaryota</taxon>
        <taxon>Fungi</taxon>
        <taxon>Dikarya</taxon>
        <taxon>Ascomycota</taxon>
        <taxon>Pezizomycotina</taxon>
        <taxon>Dothideomycetes</taxon>
        <taxon>Pleosporomycetidae</taxon>
        <taxon>Pleosporales</taxon>
        <taxon>Sporormiaceae</taxon>
        <taxon>Sporormia</taxon>
    </lineage>
</organism>
<dbReference type="PANTHER" id="PTHR11066">
    <property type="entry name" value="ACYL-COA THIOESTERASE"/>
    <property type="match status" value="1"/>
</dbReference>
<evidence type="ECO:0000259" key="4">
    <source>
        <dbReference type="Pfam" id="PF20789"/>
    </source>
</evidence>
<dbReference type="InterPro" id="IPR029069">
    <property type="entry name" value="HotDog_dom_sf"/>
</dbReference>
<dbReference type="EMBL" id="MU006565">
    <property type="protein sequence ID" value="KAF2749795.1"/>
    <property type="molecule type" value="Genomic_DNA"/>
</dbReference>
<name>A0A6A6VGT8_9PLEO</name>
<protein>
    <submittedName>
        <fullName evidence="5">Acyl-CoA thioesterase II</fullName>
    </submittedName>
</protein>
<dbReference type="Gene3D" id="2.40.160.210">
    <property type="entry name" value="Acyl-CoA thioesterase, double hotdog domain"/>
    <property type="match status" value="1"/>
</dbReference>
<evidence type="ECO:0000256" key="2">
    <source>
        <dbReference type="ARBA" id="ARBA00022801"/>
    </source>
</evidence>
<dbReference type="Pfam" id="PF13622">
    <property type="entry name" value="4HBT_3"/>
    <property type="match status" value="1"/>
</dbReference>
<keyword evidence="2" id="KW-0378">Hydrolase</keyword>
<proteinExistence type="inferred from homology"/>
<dbReference type="GO" id="GO:0005782">
    <property type="term" value="C:peroxisomal matrix"/>
    <property type="evidence" value="ECO:0007669"/>
    <property type="project" value="UniProtKB-SubCell"/>
</dbReference>
<dbReference type="SUPFAM" id="SSF54637">
    <property type="entry name" value="Thioesterase/thiol ester dehydrase-isomerase"/>
    <property type="match status" value="2"/>
</dbReference>
<sequence length="332" mass="36420">MAEQAIYRPWAEMLAIRPLTPTTFTTVHPPLRMGNAKAIAYGGFALATAVKSASSTLPSSGPTYHLYSLTGNYLGPSSTSRPLKTTVRTIRQTRTFATRLVEVFQTQDNGSDRAVLVALADFQVKEPSMPEMVYSAPPTRPYTHHSSLEATETQAMKLVSQGKVPEQVVSAYSHAFGLMQSLFTTKQAPEGIFAQNLTGIAKHLPTTQDSLPLTQRSTADWLRSKHELPNQEEQVALLAFVLDGAIAFAPLAFSHMFLDDSGATSSLDFALRVFSTEVDLTQWCLREMTTHVGNEGRTYSESRLWDEGGRCVACMTQQSVMRPKKGAAKGRL</sequence>
<evidence type="ECO:0000256" key="1">
    <source>
        <dbReference type="ARBA" id="ARBA00006538"/>
    </source>
</evidence>
<dbReference type="InterPro" id="IPR049450">
    <property type="entry name" value="ACOT8-like_C"/>
</dbReference>
<comment type="similarity">
    <text evidence="1">Belongs to the C/M/P thioester hydrolase family.</text>
</comment>
<reference evidence="5" key="1">
    <citation type="journal article" date="2020" name="Stud. Mycol.">
        <title>101 Dothideomycetes genomes: a test case for predicting lifestyles and emergence of pathogens.</title>
        <authorList>
            <person name="Haridas S."/>
            <person name="Albert R."/>
            <person name="Binder M."/>
            <person name="Bloem J."/>
            <person name="Labutti K."/>
            <person name="Salamov A."/>
            <person name="Andreopoulos B."/>
            <person name="Baker S."/>
            <person name="Barry K."/>
            <person name="Bills G."/>
            <person name="Bluhm B."/>
            <person name="Cannon C."/>
            <person name="Castanera R."/>
            <person name="Culley D."/>
            <person name="Daum C."/>
            <person name="Ezra D."/>
            <person name="Gonzalez J."/>
            <person name="Henrissat B."/>
            <person name="Kuo A."/>
            <person name="Liang C."/>
            <person name="Lipzen A."/>
            <person name="Lutzoni F."/>
            <person name="Magnuson J."/>
            <person name="Mondo S."/>
            <person name="Nolan M."/>
            <person name="Ohm R."/>
            <person name="Pangilinan J."/>
            <person name="Park H.-J."/>
            <person name="Ramirez L."/>
            <person name="Alfaro M."/>
            <person name="Sun H."/>
            <person name="Tritt A."/>
            <person name="Yoshinaga Y."/>
            <person name="Zwiers L.-H."/>
            <person name="Turgeon B."/>
            <person name="Goodwin S."/>
            <person name="Spatafora J."/>
            <person name="Crous P."/>
            <person name="Grigoriev I."/>
        </authorList>
    </citation>
    <scope>NUCLEOTIDE SEQUENCE</scope>
    <source>
        <strain evidence="5">CBS 119925</strain>
    </source>
</reference>
<dbReference type="InterPro" id="IPR049449">
    <property type="entry name" value="TesB_ACOT8-like_N"/>
</dbReference>
<dbReference type="InterPro" id="IPR003703">
    <property type="entry name" value="Acyl_CoA_thio"/>
</dbReference>
<gene>
    <name evidence="5" type="ORF">M011DRAFT_397691</name>
</gene>
<dbReference type="GO" id="GO:0006637">
    <property type="term" value="P:acyl-CoA metabolic process"/>
    <property type="evidence" value="ECO:0007669"/>
    <property type="project" value="InterPro"/>
</dbReference>
<dbReference type="GO" id="GO:0047617">
    <property type="term" value="F:fatty acyl-CoA hydrolase activity"/>
    <property type="evidence" value="ECO:0007669"/>
    <property type="project" value="InterPro"/>
</dbReference>
<dbReference type="Proteomes" id="UP000799440">
    <property type="component" value="Unassembled WGS sequence"/>
</dbReference>
<evidence type="ECO:0000313" key="5">
    <source>
        <dbReference type="EMBL" id="KAF2749795.1"/>
    </source>
</evidence>
<accession>A0A6A6VGT8</accession>
<dbReference type="OrthoDB" id="68328at2759"/>
<evidence type="ECO:0000259" key="3">
    <source>
        <dbReference type="Pfam" id="PF13622"/>
    </source>
</evidence>
<keyword evidence="6" id="KW-1185">Reference proteome</keyword>
<dbReference type="Pfam" id="PF20789">
    <property type="entry name" value="4HBT_3C"/>
    <property type="match status" value="1"/>
</dbReference>
<feature type="domain" description="Acyl-CoA thioesterase-like N-terminal HotDog" evidence="3">
    <location>
        <begin position="32"/>
        <end position="123"/>
    </location>
</feature>
<feature type="domain" description="Acyl-CoA thioesterase-like C-terminal" evidence="4">
    <location>
        <begin position="206"/>
        <end position="321"/>
    </location>
</feature>
<dbReference type="PANTHER" id="PTHR11066:SF35">
    <property type="entry name" value="ACYL-COA THIOESTERASE II"/>
    <property type="match status" value="1"/>
</dbReference>